<dbReference type="OrthoDB" id="573462at2"/>
<dbReference type="STRING" id="1236976.JCM16418_2506"/>
<accession>W7YIY7</accession>
<feature type="domain" description="Uracil-DNA glycosylase-like" evidence="1">
    <location>
        <begin position="52"/>
        <end position="244"/>
    </location>
</feature>
<name>W7YIY7_9BACL</name>
<comment type="caution">
    <text evidence="2">The sequence shown here is derived from an EMBL/GenBank/DDBJ whole genome shotgun (WGS) entry which is preliminary data.</text>
</comment>
<organism evidence="2 3">
    <name type="scientific">Paenibacillus pini JCM 16418</name>
    <dbReference type="NCBI Taxonomy" id="1236976"/>
    <lineage>
        <taxon>Bacteria</taxon>
        <taxon>Bacillati</taxon>
        <taxon>Bacillota</taxon>
        <taxon>Bacilli</taxon>
        <taxon>Bacillales</taxon>
        <taxon>Paenibacillaceae</taxon>
        <taxon>Paenibacillus</taxon>
    </lineage>
</organism>
<dbReference type="InterPro" id="IPR036895">
    <property type="entry name" value="Uracil-DNA_glycosylase-like_sf"/>
</dbReference>
<reference evidence="2 3" key="1">
    <citation type="journal article" date="2014" name="Genome Announc.">
        <title>Draft Genome Sequence of Paenibacillus pini JCM 16418T, Isolated from the Rhizosphere of Pine Tree.</title>
        <authorList>
            <person name="Yuki M."/>
            <person name="Oshima K."/>
            <person name="Suda W."/>
            <person name="Oshida Y."/>
            <person name="Kitamura K."/>
            <person name="Iida Y."/>
            <person name="Hattori M."/>
            <person name="Ohkuma M."/>
        </authorList>
    </citation>
    <scope>NUCLEOTIDE SEQUENCE [LARGE SCALE GENOMIC DNA]</scope>
    <source>
        <strain evidence="2 3">JCM 16418</strain>
    </source>
</reference>
<dbReference type="SUPFAM" id="SSF52141">
    <property type="entry name" value="Uracil-DNA glycosylase-like"/>
    <property type="match status" value="1"/>
</dbReference>
<dbReference type="RefSeq" id="WP_036648815.1">
    <property type="nucleotide sequence ID" value="NZ_BAVZ01000006.1"/>
</dbReference>
<dbReference type="eggNOG" id="ENOG502ZCGB">
    <property type="taxonomic scope" value="Bacteria"/>
</dbReference>
<proteinExistence type="predicted"/>
<evidence type="ECO:0000313" key="2">
    <source>
        <dbReference type="EMBL" id="GAF08432.1"/>
    </source>
</evidence>
<dbReference type="AlphaFoldDB" id="W7YIY7"/>
<evidence type="ECO:0000259" key="1">
    <source>
        <dbReference type="Pfam" id="PF03167"/>
    </source>
</evidence>
<keyword evidence="3" id="KW-1185">Reference proteome</keyword>
<gene>
    <name evidence="2" type="ORF">JCM16418_2506</name>
</gene>
<dbReference type="EMBL" id="BAVZ01000006">
    <property type="protein sequence ID" value="GAF08432.1"/>
    <property type="molecule type" value="Genomic_DNA"/>
</dbReference>
<dbReference type="Proteomes" id="UP000019364">
    <property type="component" value="Unassembled WGS sequence"/>
</dbReference>
<sequence length="251" mass="28606">MLISNNLFSKYAPAMKSLPSNRELMKTDLLVDSFVVERNEQLTMYYAPHNEYINPSAEVVIIGITPGWTQMRIAMEEAIEGLSQGRSVEEICRRTKEKARFAGSMQSNLIQMLDELGLPQYLQIRNSKELFNEGQQLLHTTSLLKYPVFLGSQNYSGAHPSLMNNSFLRSTALTSIEEELQYFHNPLIVPLGKTVEALLRSIPMNEHGQLTSATCLWGFPHPSGANGHRHKQFADHKTDMQQILKQKYRKH</sequence>
<dbReference type="InterPro" id="IPR005122">
    <property type="entry name" value="Uracil-DNA_glycosylase-like"/>
</dbReference>
<evidence type="ECO:0000313" key="3">
    <source>
        <dbReference type="Proteomes" id="UP000019364"/>
    </source>
</evidence>
<dbReference type="Pfam" id="PF03167">
    <property type="entry name" value="UDG"/>
    <property type="match status" value="1"/>
</dbReference>
<protein>
    <recommendedName>
        <fullName evidence="1">Uracil-DNA glycosylase-like domain-containing protein</fullName>
    </recommendedName>
</protein>